<proteinExistence type="predicted"/>
<dbReference type="PANTHER" id="PTHR11364:SF27">
    <property type="entry name" value="SULFURTRANSFERASE"/>
    <property type="match status" value="1"/>
</dbReference>
<comment type="caution">
    <text evidence="4">The sequence shown here is derived from an EMBL/GenBank/DDBJ whole genome shotgun (WGS) entry which is preliminary data.</text>
</comment>
<dbReference type="PROSITE" id="PS50206">
    <property type="entry name" value="RHODANESE_3"/>
    <property type="match status" value="2"/>
</dbReference>
<evidence type="ECO:0000259" key="3">
    <source>
        <dbReference type="PROSITE" id="PS50206"/>
    </source>
</evidence>
<dbReference type="SMART" id="SM00450">
    <property type="entry name" value="RHOD"/>
    <property type="match status" value="2"/>
</dbReference>
<keyword evidence="2" id="KW-0677">Repeat</keyword>
<accession>A0ABT7EKT5</accession>
<dbReference type="Pfam" id="PF00581">
    <property type="entry name" value="Rhodanese"/>
    <property type="match status" value="2"/>
</dbReference>
<dbReference type="InterPro" id="IPR001763">
    <property type="entry name" value="Rhodanese-like_dom"/>
</dbReference>
<keyword evidence="1 4" id="KW-0808">Transferase</keyword>
<name>A0ABT7EKT5_9GAMM</name>
<dbReference type="SUPFAM" id="SSF52821">
    <property type="entry name" value="Rhodanese/Cell cycle control phosphatase"/>
    <property type="match status" value="2"/>
</dbReference>
<dbReference type="CDD" id="cd01449">
    <property type="entry name" value="TST_Repeat_2"/>
    <property type="match status" value="1"/>
</dbReference>
<dbReference type="EC" id="2.8.1.-" evidence="4"/>
<reference evidence="4 5" key="1">
    <citation type="submission" date="2023-05" db="EMBL/GenBank/DDBJ databases">
        <title>Pseudoalteromonas ardens sp. nov., Pseudoalteromonas obscura sp. nov., and Pseudoalteromonas umbrosa sp. nov., isolated from the coral Montipora capitata.</title>
        <authorList>
            <person name="Thomas E.M."/>
            <person name="Smith E.M."/>
            <person name="Papke E."/>
            <person name="Shlafstein M.D."/>
            <person name="Oline D.K."/>
            <person name="Videau P."/>
            <person name="Saw J.H."/>
            <person name="Strangman W.K."/>
            <person name="Ushijima B."/>
        </authorList>
    </citation>
    <scope>NUCLEOTIDE SEQUENCE [LARGE SCALE GENOMIC DNA]</scope>
    <source>
        <strain evidence="4 5">P94</strain>
    </source>
</reference>
<dbReference type="InterPro" id="IPR036873">
    <property type="entry name" value="Rhodanese-like_dom_sf"/>
</dbReference>
<evidence type="ECO:0000256" key="2">
    <source>
        <dbReference type="ARBA" id="ARBA00022737"/>
    </source>
</evidence>
<evidence type="ECO:0000256" key="1">
    <source>
        <dbReference type="ARBA" id="ARBA00022679"/>
    </source>
</evidence>
<dbReference type="PANTHER" id="PTHR11364">
    <property type="entry name" value="THIOSULFATE SULFERTANSFERASE"/>
    <property type="match status" value="1"/>
</dbReference>
<feature type="domain" description="Rhodanese" evidence="3">
    <location>
        <begin position="13"/>
        <end position="128"/>
    </location>
</feature>
<dbReference type="CDD" id="cd01448">
    <property type="entry name" value="TST_Repeat_1"/>
    <property type="match status" value="1"/>
</dbReference>
<dbReference type="GO" id="GO:0016740">
    <property type="term" value="F:transferase activity"/>
    <property type="evidence" value="ECO:0007669"/>
    <property type="project" value="UniProtKB-KW"/>
</dbReference>
<dbReference type="EMBL" id="JASJUT010000004">
    <property type="protein sequence ID" value="MDK2595650.1"/>
    <property type="molecule type" value="Genomic_DNA"/>
</dbReference>
<keyword evidence="5" id="KW-1185">Reference proteome</keyword>
<gene>
    <name evidence="4" type="ORF">QNM18_11380</name>
</gene>
<evidence type="ECO:0000313" key="5">
    <source>
        <dbReference type="Proteomes" id="UP001231915"/>
    </source>
</evidence>
<dbReference type="InterPro" id="IPR045078">
    <property type="entry name" value="TST/MPST-like"/>
</dbReference>
<protein>
    <submittedName>
        <fullName evidence="4">Sulfurtransferase</fullName>
        <ecNumber evidence="4">2.8.1.-</ecNumber>
    </submittedName>
</protein>
<dbReference type="Proteomes" id="UP001231915">
    <property type="component" value="Unassembled WGS sequence"/>
</dbReference>
<feature type="domain" description="Rhodanese" evidence="3">
    <location>
        <begin position="159"/>
        <end position="274"/>
    </location>
</feature>
<sequence>MKNLKSCQWLHENRQNVIILDSGIIKPGESGAYKPDAIIPGSLRFDISHTFSEHNTSVPNMMCSREVFQAEVRQLGINNADIVVVYDDKGLFSAARAWWMFKSMGFEQVFVLDGGLKHWQACGYPTVAEYSLAANIGDFTAEPKNGFFIDREEVKEKIACQQTLLIDARGAQRFAGEGTEPRSGMRQGHIPNSVNLPYSKLLTEQGLLKPMPELTVLFSQLGIQPHAKSLQFSCGSGITACILALAATECGYSDLHVYDGSWSEWGKLKDLPIETG</sequence>
<evidence type="ECO:0000313" key="4">
    <source>
        <dbReference type="EMBL" id="MDK2595650.1"/>
    </source>
</evidence>
<dbReference type="Gene3D" id="3.40.250.10">
    <property type="entry name" value="Rhodanese-like domain"/>
    <property type="match status" value="2"/>
</dbReference>
<organism evidence="4 5">
    <name type="scientific">Pseudoalteromonas obscura</name>
    <dbReference type="NCBI Taxonomy" id="3048491"/>
    <lineage>
        <taxon>Bacteria</taxon>
        <taxon>Pseudomonadati</taxon>
        <taxon>Pseudomonadota</taxon>
        <taxon>Gammaproteobacteria</taxon>
        <taxon>Alteromonadales</taxon>
        <taxon>Pseudoalteromonadaceae</taxon>
        <taxon>Pseudoalteromonas</taxon>
    </lineage>
</organism>